<feature type="transmembrane region" description="Helical" evidence="1">
    <location>
        <begin position="134"/>
        <end position="154"/>
    </location>
</feature>
<keyword evidence="1" id="KW-0472">Membrane</keyword>
<dbReference type="Proteomes" id="UP001287356">
    <property type="component" value="Unassembled WGS sequence"/>
</dbReference>
<evidence type="ECO:0000256" key="1">
    <source>
        <dbReference type="SAM" id="Phobius"/>
    </source>
</evidence>
<reference evidence="2" key="1">
    <citation type="journal article" date="2023" name="Mol. Phylogenet. Evol.">
        <title>Genome-scale phylogeny and comparative genomics of the fungal order Sordariales.</title>
        <authorList>
            <person name="Hensen N."/>
            <person name="Bonometti L."/>
            <person name="Westerberg I."/>
            <person name="Brannstrom I.O."/>
            <person name="Guillou S."/>
            <person name="Cros-Aarteil S."/>
            <person name="Calhoun S."/>
            <person name="Haridas S."/>
            <person name="Kuo A."/>
            <person name="Mondo S."/>
            <person name="Pangilinan J."/>
            <person name="Riley R."/>
            <person name="LaButti K."/>
            <person name="Andreopoulos B."/>
            <person name="Lipzen A."/>
            <person name="Chen C."/>
            <person name="Yan M."/>
            <person name="Daum C."/>
            <person name="Ng V."/>
            <person name="Clum A."/>
            <person name="Steindorff A."/>
            <person name="Ohm R.A."/>
            <person name="Martin F."/>
            <person name="Silar P."/>
            <person name="Natvig D.O."/>
            <person name="Lalanne C."/>
            <person name="Gautier V."/>
            <person name="Ament-Velasquez S.L."/>
            <person name="Kruys A."/>
            <person name="Hutchinson M.I."/>
            <person name="Powell A.J."/>
            <person name="Barry K."/>
            <person name="Miller A.N."/>
            <person name="Grigoriev I.V."/>
            <person name="Debuchy R."/>
            <person name="Gladieux P."/>
            <person name="Hiltunen Thoren M."/>
            <person name="Johannesson H."/>
        </authorList>
    </citation>
    <scope>NUCLEOTIDE SEQUENCE</scope>
    <source>
        <strain evidence="2">CBS 958.72</strain>
    </source>
</reference>
<evidence type="ECO:0000313" key="2">
    <source>
        <dbReference type="EMBL" id="KAK3358557.1"/>
    </source>
</evidence>
<evidence type="ECO:0000313" key="3">
    <source>
        <dbReference type="Proteomes" id="UP001287356"/>
    </source>
</evidence>
<reference evidence="2" key="2">
    <citation type="submission" date="2023-06" db="EMBL/GenBank/DDBJ databases">
        <authorList>
            <consortium name="Lawrence Berkeley National Laboratory"/>
            <person name="Haridas S."/>
            <person name="Hensen N."/>
            <person name="Bonometti L."/>
            <person name="Westerberg I."/>
            <person name="Brannstrom I.O."/>
            <person name="Guillou S."/>
            <person name="Cros-Aarteil S."/>
            <person name="Calhoun S."/>
            <person name="Kuo A."/>
            <person name="Mondo S."/>
            <person name="Pangilinan J."/>
            <person name="Riley R."/>
            <person name="Labutti K."/>
            <person name="Andreopoulos B."/>
            <person name="Lipzen A."/>
            <person name="Chen C."/>
            <person name="Yanf M."/>
            <person name="Daum C."/>
            <person name="Ng V."/>
            <person name="Clum A."/>
            <person name="Steindorff A."/>
            <person name="Ohm R."/>
            <person name="Martin F."/>
            <person name="Silar P."/>
            <person name="Natvig D."/>
            <person name="Lalanne C."/>
            <person name="Gautier V."/>
            <person name="Ament-Velasquez S.L."/>
            <person name="Kruys A."/>
            <person name="Hutchinson M.I."/>
            <person name="Powell A.J."/>
            <person name="Barry K."/>
            <person name="Miller A.N."/>
            <person name="Grigoriev I.V."/>
            <person name="Debuchy R."/>
            <person name="Gladieux P."/>
            <person name="Thoren M.H."/>
            <person name="Johannesson H."/>
        </authorList>
    </citation>
    <scope>NUCLEOTIDE SEQUENCE</scope>
    <source>
        <strain evidence="2">CBS 958.72</strain>
    </source>
</reference>
<organism evidence="2 3">
    <name type="scientific">Lasiosphaeria ovina</name>
    <dbReference type="NCBI Taxonomy" id="92902"/>
    <lineage>
        <taxon>Eukaryota</taxon>
        <taxon>Fungi</taxon>
        <taxon>Dikarya</taxon>
        <taxon>Ascomycota</taxon>
        <taxon>Pezizomycotina</taxon>
        <taxon>Sordariomycetes</taxon>
        <taxon>Sordariomycetidae</taxon>
        <taxon>Sordariales</taxon>
        <taxon>Lasiosphaeriaceae</taxon>
        <taxon>Lasiosphaeria</taxon>
    </lineage>
</organism>
<name>A0AAE0MXH6_9PEZI</name>
<feature type="transmembrane region" description="Helical" evidence="1">
    <location>
        <begin position="97"/>
        <end position="114"/>
    </location>
</feature>
<gene>
    <name evidence="2" type="ORF">B0T24DRAFT_125233</name>
</gene>
<dbReference type="AlphaFoldDB" id="A0AAE0MXH6"/>
<keyword evidence="1" id="KW-0812">Transmembrane</keyword>
<accession>A0AAE0MXH6</accession>
<comment type="caution">
    <text evidence="2">The sequence shown here is derived from an EMBL/GenBank/DDBJ whole genome shotgun (WGS) entry which is preliminary data.</text>
</comment>
<sequence>MLRRVSQPTTAYTSTTIGPIKALLRIDSLLPATASAPAATVLLDGVAVALLAAVSAVPVDVVGGPDDAGGVDIVAPDTVAVGDELGSNGVTTMTPPTLLLLLIMMMMLLLVKWLMTGGPPAGRELAPTESTTVVVLKSISLAVVVVVTVIKLTAELTVVTGVHVAGTDVTEADRVTILLVDRVVGDSSQVWLGVGLDTLGLYVVMWTTLVKVVVVVDVVKSFWLKETIWGASIFRPNTPAPPHNPSSLSPAAMPKQTAATVAATICLNDMLVGLAVS</sequence>
<keyword evidence="1" id="KW-1133">Transmembrane helix</keyword>
<keyword evidence="3" id="KW-1185">Reference proteome</keyword>
<proteinExistence type="predicted"/>
<dbReference type="EMBL" id="JAULSN010000015">
    <property type="protein sequence ID" value="KAK3358557.1"/>
    <property type="molecule type" value="Genomic_DNA"/>
</dbReference>
<protein>
    <submittedName>
        <fullName evidence="2">Uncharacterized protein</fullName>
    </submittedName>
</protein>